<proteinExistence type="predicted"/>
<dbReference type="AlphaFoldDB" id="A0A1A8XID0"/>
<organism evidence="2 3">
    <name type="scientific">Candidatus Propionivibrio aalborgensis</name>
    <dbReference type="NCBI Taxonomy" id="1860101"/>
    <lineage>
        <taxon>Bacteria</taxon>
        <taxon>Pseudomonadati</taxon>
        <taxon>Pseudomonadota</taxon>
        <taxon>Betaproteobacteria</taxon>
        <taxon>Rhodocyclales</taxon>
        <taxon>Rhodocyclaceae</taxon>
        <taxon>Propionivibrio</taxon>
    </lineage>
</organism>
<keyword evidence="1" id="KW-1133">Transmembrane helix</keyword>
<accession>A0A1A8XID0</accession>
<keyword evidence="1" id="KW-0472">Membrane</keyword>
<dbReference type="EMBL" id="FLQY01000034">
    <property type="protein sequence ID" value="SBT04451.1"/>
    <property type="molecule type" value="Genomic_DNA"/>
</dbReference>
<keyword evidence="1" id="KW-0812">Transmembrane</keyword>
<keyword evidence="3" id="KW-1185">Reference proteome</keyword>
<feature type="transmembrane region" description="Helical" evidence="1">
    <location>
        <begin position="37"/>
        <end position="57"/>
    </location>
</feature>
<name>A0A1A8XID0_9RHOO</name>
<evidence type="ECO:0000313" key="2">
    <source>
        <dbReference type="EMBL" id="SBT04451.1"/>
    </source>
</evidence>
<evidence type="ECO:0000256" key="1">
    <source>
        <dbReference type="SAM" id="Phobius"/>
    </source>
</evidence>
<dbReference type="Proteomes" id="UP000199600">
    <property type="component" value="Unassembled WGS sequence"/>
</dbReference>
<protein>
    <submittedName>
        <fullName evidence="2">Uncharacterized protein</fullName>
    </submittedName>
</protein>
<reference evidence="2 3" key="1">
    <citation type="submission" date="2016-06" db="EMBL/GenBank/DDBJ databases">
        <authorList>
            <person name="Kjaerup R.B."/>
            <person name="Dalgaard T.S."/>
            <person name="Juul-Madsen H.R."/>
        </authorList>
    </citation>
    <scope>NUCLEOTIDE SEQUENCE [LARGE SCALE GENOMIC DNA]</scope>
    <source>
        <strain evidence="2">2</strain>
    </source>
</reference>
<gene>
    <name evidence="2" type="ORF">PROAA_1290004</name>
</gene>
<sequence>MGVLVVLFGALLGALSGVVRALFIVKSNSCGPHFLTPALHYSHLIFLLVLSLTLRAINQWIPPCRNTCSSLLGSPLSGSPMPMFQ</sequence>
<evidence type="ECO:0000313" key="3">
    <source>
        <dbReference type="Proteomes" id="UP000199600"/>
    </source>
</evidence>